<dbReference type="KEGG" id="ccho:CCHOA_00645"/>
<sequence length="72" mass="8153">MVFGLQRRAWSALNHLPSLSRHPTRAGAGRGELGHFRRSFLEFEERSSDNERVIETSNGMVALDMQQAPKSK</sequence>
<evidence type="ECO:0000313" key="2">
    <source>
        <dbReference type="Proteomes" id="UP000269019"/>
    </source>
</evidence>
<keyword evidence="2" id="KW-1185">Reference proteome</keyword>
<evidence type="ECO:0000313" key="1">
    <source>
        <dbReference type="EMBL" id="AZA12558.1"/>
    </source>
</evidence>
<protein>
    <submittedName>
        <fullName evidence="1">Uncharacterized protein</fullName>
    </submittedName>
</protein>
<accession>A0A3G6J6L3</accession>
<dbReference type="AlphaFoldDB" id="A0A3G6J6L3"/>
<dbReference type="EMBL" id="CP033896">
    <property type="protein sequence ID" value="AZA12558.1"/>
    <property type="molecule type" value="Genomic_DNA"/>
</dbReference>
<name>A0A3G6J6L3_9CORY</name>
<gene>
    <name evidence="1" type="ORF">CCHOA_00645</name>
</gene>
<dbReference type="Proteomes" id="UP000269019">
    <property type="component" value="Chromosome"/>
</dbReference>
<reference evidence="1 2" key="1">
    <citation type="submission" date="2018-11" db="EMBL/GenBank/DDBJ databases">
        <authorList>
            <person name="Kleinhagauer T."/>
            <person name="Glaeser S.P."/>
            <person name="Spergser J."/>
            <person name="Ruckert C."/>
            <person name="Kaempfer P."/>
            <person name="Busse H.-J."/>
        </authorList>
    </citation>
    <scope>NUCLEOTIDE SEQUENCE [LARGE SCALE GENOMIC DNA]</scope>
    <source>
        <strain evidence="1 2">200CH</strain>
    </source>
</reference>
<organism evidence="1 2">
    <name type="scientific">Corynebacterium choanae</name>
    <dbReference type="NCBI Taxonomy" id="1862358"/>
    <lineage>
        <taxon>Bacteria</taxon>
        <taxon>Bacillati</taxon>
        <taxon>Actinomycetota</taxon>
        <taxon>Actinomycetes</taxon>
        <taxon>Mycobacteriales</taxon>
        <taxon>Corynebacteriaceae</taxon>
        <taxon>Corynebacterium</taxon>
    </lineage>
</organism>
<proteinExistence type="predicted"/>